<dbReference type="InterPro" id="IPR050059">
    <property type="entry name" value="ATP_synthase_B_chain"/>
</dbReference>
<evidence type="ECO:0000256" key="13">
    <source>
        <dbReference type="RuleBase" id="RU003848"/>
    </source>
</evidence>
<dbReference type="CDD" id="cd06503">
    <property type="entry name" value="ATP-synt_Fo_b"/>
    <property type="match status" value="1"/>
</dbReference>
<organism evidence="15 16">
    <name type="scientific">Megasphaera hexanoica</name>
    <dbReference type="NCBI Taxonomy" id="1675036"/>
    <lineage>
        <taxon>Bacteria</taxon>
        <taxon>Bacillati</taxon>
        <taxon>Bacillota</taxon>
        <taxon>Negativicutes</taxon>
        <taxon>Veillonellales</taxon>
        <taxon>Veillonellaceae</taxon>
        <taxon>Megasphaera</taxon>
    </lineage>
</organism>
<proteinExistence type="inferred from homology"/>
<dbReference type="Gene3D" id="6.10.250.1580">
    <property type="match status" value="1"/>
</dbReference>
<dbReference type="GO" id="GO:0012505">
    <property type="term" value="C:endomembrane system"/>
    <property type="evidence" value="ECO:0007669"/>
    <property type="project" value="UniProtKB-SubCell"/>
</dbReference>
<keyword evidence="3 12" id="KW-0138">CF(0)</keyword>
<evidence type="ECO:0000256" key="14">
    <source>
        <dbReference type="SAM" id="Coils"/>
    </source>
</evidence>
<dbReference type="Pfam" id="PF00430">
    <property type="entry name" value="ATP-synt_B"/>
    <property type="match status" value="1"/>
</dbReference>
<dbReference type="PANTHER" id="PTHR33445:SF2">
    <property type="entry name" value="ATP SYNTHASE SUBUNIT B', CHLOROPLASTIC"/>
    <property type="match status" value="1"/>
</dbReference>
<keyword evidence="14" id="KW-0175">Coiled coil</keyword>
<comment type="similarity">
    <text evidence="1 12 13">Belongs to the ATPase B chain family.</text>
</comment>
<evidence type="ECO:0000313" key="16">
    <source>
        <dbReference type="Proteomes" id="UP000591071"/>
    </source>
</evidence>
<comment type="subcellular location">
    <subcellularLocation>
        <location evidence="12">Cell membrane</location>
        <topology evidence="12">Single-pass membrane protein</topology>
    </subcellularLocation>
    <subcellularLocation>
        <location evidence="11">Endomembrane system</location>
        <topology evidence="11">Single-pass membrane protein</topology>
    </subcellularLocation>
</comment>
<evidence type="ECO:0000256" key="12">
    <source>
        <dbReference type="HAMAP-Rule" id="MF_01398"/>
    </source>
</evidence>
<keyword evidence="4 12" id="KW-0812">Transmembrane</keyword>
<evidence type="ECO:0000256" key="8">
    <source>
        <dbReference type="ARBA" id="ARBA00023136"/>
    </source>
</evidence>
<evidence type="ECO:0000256" key="10">
    <source>
        <dbReference type="ARBA" id="ARBA00025198"/>
    </source>
</evidence>
<dbReference type="GO" id="GO:0046961">
    <property type="term" value="F:proton-transporting ATPase activity, rotational mechanism"/>
    <property type="evidence" value="ECO:0007669"/>
    <property type="project" value="TreeGrafter"/>
</dbReference>
<protein>
    <recommendedName>
        <fullName evidence="12">ATP synthase subunit b</fullName>
    </recommendedName>
    <alternativeName>
        <fullName evidence="12">ATP synthase F(0) sector subunit b</fullName>
    </alternativeName>
    <alternativeName>
        <fullName evidence="12">ATPase subunit I</fullName>
    </alternativeName>
    <alternativeName>
        <fullName evidence="12">F-type ATPase subunit b</fullName>
        <shortName evidence="12">F-ATPase subunit b</shortName>
    </alternativeName>
</protein>
<keyword evidence="9 12" id="KW-0066">ATP synthesis</keyword>
<comment type="caution">
    <text evidence="15">The sequence shown here is derived from an EMBL/GenBank/DDBJ whole genome shotgun (WGS) entry which is preliminary data.</text>
</comment>
<dbReference type="NCBIfam" id="TIGR01144">
    <property type="entry name" value="ATP_synt_b"/>
    <property type="match status" value="1"/>
</dbReference>
<feature type="transmembrane region" description="Helical" evidence="12">
    <location>
        <begin position="6"/>
        <end position="27"/>
    </location>
</feature>
<dbReference type="Proteomes" id="UP000591071">
    <property type="component" value="Unassembled WGS sequence"/>
</dbReference>
<comment type="function">
    <text evidence="10 12">F(1)F(0) ATP synthase produces ATP from ADP in the presence of a proton or sodium gradient. F-type ATPases consist of two structural domains, F(1) containing the extramembraneous catalytic core and F(0) containing the membrane proton channel, linked together by a central stalk and a peripheral stalk. During catalysis, ATP synthesis in the catalytic domain of F(1) is coupled via a rotary mechanism of the central stalk subunits to proton translocation.</text>
</comment>
<dbReference type="EMBL" id="JABAFG010000016">
    <property type="protein sequence ID" value="NME28911.1"/>
    <property type="molecule type" value="Genomic_DNA"/>
</dbReference>
<keyword evidence="2 12" id="KW-0813">Transport</keyword>
<accession>A0A848BRB0</accession>
<keyword evidence="8 12" id="KW-0472">Membrane</keyword>
<name>A0A848BRB0_9FIRM</name>
<dbReference type="AlphaFoldDB" id="A0A848BRB0"/>
<feature type="coiled-coil region" evidence="14">
    <location>
        <begin position="31"/>
        <end position="79"/>
    </location>
</feature>
<dbReference type="RefSeq" id="WP_170087855.1">
    <property type="nucleotide sequence ID" value="NZ_JABAFG010000016.1"/>
</dbReference>
<dbReference type="GO" id="GO:0005886">
    <property type="term" value="C:plasma membrane"/>
    <property type="evidence" value="ECO:0007669"/>
    <property type="project" value="UniProtKB-SubCell"/>
</dbReference>
<sequence>MVDINFTLVIQFINFFVLVAILAKFAYKPILKVLEDRKNKIASDLSSAEEARLSAEKLKADYEAQLQKAHAEAQAIVDKAVKQADKEAQAQLDAIRFQIAREKEIAQAEIANEREAAIREMRNEVVTLSMAVAEKLLKKNMDTDMNQKLVAECLKQFDGQHPAGKKS</sequence>
<dbReference type="HAMAP" id="MF_01398">
    <property type="entry name" value="ATP_synth_b_bprime"/>
    <property type="match status" value="1"/>
</dbReference>
<comment type="function">
    <text evidence="12">Component of the F(0) channel, it forms part of the peripheral stalk, linking F(1) to F(0).</text>
</comment>
<evidence type="ECO:0000313" key="15">
    <source>
        <dbReference type="EMBL" id="NME28911.1"/>
    </source>
</evidence>
<keyword evidence="6 12" id="KW-1133">Transmembrane helix</keyword>
<dbReference type="InterPro" id="IPR005864">
    <property type="entry name" value="ATP_synth_F0_bsu_bac"/>
</dbReference>
<gene>
    <name evidence="12 15" type="primary">atpF</name>
    <name evidence="15" type="ORF">HF872_09810</name>
</gene>
<dbReference type="GO" id="GO:0046933">
    <property type="term" value="F:proton-transporting ATP synthase activity, rotational mechanism"/>
    <property type="evidence" value="ECO:0007669"/>
    <property type="project" value="UniProtKB-UniRule"/>
</dbReference>
<keyword evidence="7 12" id="KW-0406">Ion transport</keyword>
<evidence type="ECO:0000256" key="1">
    <source>
        <dbReference type="ARBA" id="ARBA00005513"/>
    </source>
</evidence>
<evidence type="ECO:0000256" key="9">
    <source>
        <dbReference type="ARBA" id="ARBA00023310"/>
    </source>
</evidence>
<evidence type="ECO:0000256" key="2">
    <source>
        <dbReference type="ARBA" id="ARBA00022448"/>
    </source>
</evidence>
<dbReference type="GO" id="GO:0045259">
    <property type="term" value="C:proton-transporting ATP synthase complex"/>
    <property type="evidence" value="ECO:0007669"/>
    <property type="project" value="UniProtKB-KW"/>
</dbReference>
<evidence type="ECO:0000256" key="7">
    <source>
        <dbReference type="ARBA" id="ARBA00023065"/>
    </source>
</evidence>
<reference evidence="15 16" key="1">
    <citation type="submission" date="2020-04" db="EMBL/GenBank/DDBJ databases">
        <authorList>
            <person name="Hitch T.C.A."/>
            <person name="Wylensek D."/>
            <person name="Clavel T."/>
        </authorList>
    </citation>
    <scope>NUCLEOTIDE SEQUENCE [LARGE SCALE GENOMIC DNA]</scope>
    <source>
        <strain evidence="15 16">Oil-RF-744-FAT-WT-6-1</strain>
    </source>
</reference>
<dbReference type="InterPro" id="IPR002146">
    <property type="entry name" value="ATP_synth_b/b'su_bac/chlpt"/>
</dbReference>
<evidence type="ECO:0000256" key="5">
    <source>
        <dbReference type="ARBA" id="ARBA00022781"/>
    </source>
</evidence>
<evidence type="ECO:0000256" key="11">
    <source>
        <dbReference type="ARBA" id="ARBA00037847"/>
    </source>
</evidence>
<evidence type="ECO:0000256" key="3">
    <source>
        <dbReference type="ARBA" id="ARBA00022547"/>
    </source>
</evidence>
<keyword evidence="12" id="KW-1003">Cell membrane</keyword>
<evidence type="ECO:0000256" key="6">
    <source>
        <dbReference type="ARBA" id="ARBA00022989"/>
    </source>
</evidence>
<dbReference type="PANTHER" id="PTHR33445">
    <property type="entry name" value="ATP SYNTHASE SUBUNIT B', CHLOROPLASTIC"/>
    <property type="match status" value="1"/>
</dbReference>
<evidence type="ECO:0000256" key="4">
    <source>
        <dbReference type="ARBA" id="ARBA00022692"/>
    </source>
</evidence>
<comment type="subunit">
    <text evidence="12">F-type ATPases have 2 components, F(1) - the catalytic core - and F(0) - the membrane proton channel. F(1) has five subunits: alpha(3), beta(3), gamma(1), delta(1), epsilon(1). F(0) has three main subunits: a(1), b(2) and c(10-14). The alpha and beta chains form an alternating ring which encloses part of the gamma chain. F(1) is attached to F(0) by a central stalk formed by the gamma and epsilon chains, while a peripheral stalk is formed by the delta and b chains.</text>
</comment>
<keyword evidence="5 12" id="KW-0375">Hydrogen ion transport</keyword>